<dbReference type="Pfam" id="PF03125">
    <property type="entry name" value="Sre"/>
    <property type="match status" value="1"/>
</dbReference>
<evidence type="ECO:0000256" key="2">
    <source>
        <dbReference type="SAM" id="Phobius"/>
    </source>
</evidence>
<comment type="caution">
    <text evidence="3">The sequence shown here is derived from an EMBL/GenBank/DDBJ whole genome shotgun (WGS) entry which is preliminary data.</text>
</comment>
<feature type="transmembrane region" description="Helical" evidence="2">
    <location>
        <begin position="152"/>
        <end position="173"/>
    </location>
</feature>
<feature type="transmembrane region" description="Helical" evidence="2">
    <location>
        <begin position="55"/>
        <end position="76"/>
    </location>
</feature>
<dbReference type="Proteomes" id="UP001176961">
    <property type="component" value="Unassembled WGS sequence"/>
</dbReference>
<keyword evidence="2" id="KW-1133">Transmembrane helix</keyword>
<evidence type="ECO:0000313" key="3">
    <source>
        <dbReference type="EMBL" id="CAJ0608535.1"/>
    </source>
</evidence>
<evidence type="ECO:0000256" key="1">
    <source>
        <dbReference type="ARBA" id="ARBA00006803"/>
    </source>
</evidence>
<dbReference type="GO" id="GO:0007606">
    <property type="term" value="P:sensory perception of chemical stimulus"/>
    <property type="evidence" value="ECO:0007669"/>
    <property type="project" value="InterPro"/>
</dbReference>
<sequence>MVIPAITLERWFASRYINNYEKTGRSWVSTLANGTSIVLTVTFCMLFQLGLYFMLLMTLLAAAIFLLSFLAVVGTYRRDLAKLQDLSNEAGTSIITYTLSMKFQLAENVRVTKMLTVASIGMTPWGFGGCGIFVVSYIIFGEETSKGQLLYAVWNLYIASSLTIAVWLSLAAVKNISKPPRFCCLTRKVINIAVCATASYEVDTATDKYFSQLVSVWDSR</sequence>
<dbReference type="GO" id="GO:0016020">
    <property type="term" value="C:membrane"/>
    <property type="evidence" value="ECO:0007669"/>
    <property type="project" value="InterPro"/>
</dbReference>
<dbReference type="EMBL" id="CATQJL010000316">
    <property type="protein sequence ID" value="CAJ0608535.1"/>
    <property type="molecule type" value="Genomic_DNA"/>
</dbReference>
<dbReference type="InterPro" id="IPR004151">
    <property type="entry name" value="7TM_GPCR_serpentine_rcpt_Sre"/>
</dbReference>
<reference evidence="3" key="1">
    <citation type="submission" date="2023-07" db="EMBL/GenBank/DDBJ databases">
        <authorList>
            <consortium name="CYATHOMIX"/>
        </authorList>
    </citation>
    <scope>NUCLEOTIDE SEQUENCE</scope>
    <source>
        <strain evidence="3">N/A</strain>
    </source>
</reference>
<keyword evidence="4" id="KW-1185">Reference proteome</keyword>
<keyword evidence="2" id="KW-0472">Membrane</keyword>
<evidence type="ECO:0000313" key="4">
    <source>
        <dbReference type="Proteomes" id="UP001176961"/>
    </source>
</evidence>
<dbReference type="PANTHER" id="PTHR23128">
    <property type="entry name" value="SERPENTINE RECEPTOR, CLASS E (EPSILON)-RELATED"/>
    <property type="match status" value="1"/>
</dbReference>
<feature type="transmembrane region" description="Helical" evidence="2">
    <location>
        <begin position="115"/>
        <end position="140"/>
    </location>
</feature>
<comment type="similarity">
    <text evidence="1">Belongs to the nematode receptor-like protein sre family.</text>
</comment>
<keyword evidence="2" id="KW-0812">Transmembrane</keyword>
<accession>A0AA36HE09</accession>
<dbReference type="AlphaFoldDB" id="A0AA36HE09"/>
<gene>
    <name evidence="3" type="ORF">CYNAS_LOCUS20518</name>
</gene>
<proteinExistence type="inferred from homology"/>
<protein>
    <submittedName>
        <fullName evidence="3">Uncharacterized protein</fullName>
    </submittedName>
</protein>
<name>A0AA36HE09_CYLNA</name>
<organism evidence="3 4">
    <name type="scientific">Cylicocyclus nassatus</name>
    <name type="common">Nematode worm</name>
    <dbReference type="NCBI Taxonomy" id="53992"/>
    <lineage>
        <taxon>Eukaryota</taxon>
        <taxon>Metazoa</taxon>
        <taxon>Ecdysozoa</taxon>
        <taxon>Nematoda</taxon>
        <taxon>Chromadorea</taxon>
        <taxon>Rhabditida</taxon>
        <taxon>Rhabditina</taxon>
        <taxon>Rhabditomorpha</taxon>
        <taxon>Strongyloidea</taxon>
        <taxon>Strongylidae</taxon>
        <taxon>Cylicocyclus</taxon>
    </lineage>
</organism>
<feature type="transmembrane region" description="Helical" evidence="2">
    <location>
        <begin position="27"/>
        <end position="49"/>
    </location>
</feature>
<dbReference type="PANTHER" id="PTHR23128:SF132">
    <property type="entry name" value="SERPENTINE RECEPTOR, CLASS E (EPSILON)-RELATED"/>
    <property type="match status" value="1"/>
</dbReference>